<evidence type="ECO:0000313" key="2">
    <source>
        <dbReference type="Proteomes" id="UP000198211"/>
    </source>
</evidence>
<feature type="non-terminal residue" evidence="1">
    <location>
        <position position="1"/>
    </location>
</feature>
<accession>A0A225W557</accession>
<organism evidence="1 2">
    <name type="scientific">Phytophthora megakarya</name>
    <dbReference type="NCBI Taxonomy" id="4795"/>
    <lineage>
        <taxon>Eukaryota</taxon>
        <taxon>Sar</taxon>
        <taxon>Stramenopiles</taxon>
        <taxon>Oomycota</taxon>
        <taxon>Peronosporomycetes</taxon>
        <taxon>Peronosporales</taxon>
        <taxon>Peronosporaceae</taxon>
        <taxon>Phytophthora</taxon>
    </lineage>
</organism>
<protein>
    <recommendedName>
        <fullName evidence="3">Bzip transcription factor</fullName>
    </recommendedName>
</protein>
<dbReference type="EMBL" id="NBNE01001780">
    <property type="protein sequence ID" value="OWZ12685.1"/>
    <property type="molecule type" value="Genomic_DNA"/>
</dbReference>
<evidence type="ECO:0008006" key="3">
    <source>
        <dbReference type="Google" id="ProtNLM"/>
    </source>
</evidence>
<sequence>KPIAELLELGQNYKSKKSRENQKRYRQKQNDLIVSLDKDIQYLQVEINTLEIQRRRMSAAIHGVWDVAVGYFRLNRNRRHRSGQLDNTKSSDVVYNSGYGLKVMMQSRRFLHWFDDVEEVLESLTKSPKYSMVATTRTSVTITQQTLTNVFPHLLRDDELHLRNKLLGQRMIMCGSTRFVWGGASDREVGVVTQSDQLTPMLRLLGSLESVLRVFEKALISPNFLLRSI</sequence>
<dbReference type="AlphaFoldDB" id="A0A225W557"/>
<reference evidence="2" key="1">
    <citation type="submission" date="2017-03" db="EMBL/GenBank/DDBJ databases">
        <title>Phytopthora megakarya and P. palmivora, two closely related causual agents of cacao black pod achieved similar genome size and gene model numbers by different mechanisms.</title>
        <authorList>
            <person name="Ali S."/>
            <person name="Shao J."/>
            <person name="Larry D.J."/>
            <person name="Kronmiller B."/>
            <person name="Shen D."/>
            <person name="Strem M.D."/>
            <person name="Melnick R.L."/>
            <person name="Guiltinan M.J."/>
            <person name="Tyler B.M."/>
            <person name="Meinhardt L.W."/>
            <person name="Bailey B.A."/>
        </authorList>
    </citation>
    <scope>NUCLEOTIDE SEQUENCE [LARGE SCALE GENOMIC DNA]</scope>
    <source>
        <strain evidence="2">zdho120</strain>
    </source>
</reference>
<name>A0A225W557_9STRA</name>
<evidence type="ECO:0000313" key="1">
    <source>
        <dbReference type="EMBL" id="OWZ12685.1"/>
    </source>
</evidence>
<dbReference type="Proteomes" id="UP000198211">
    <property type="component" value="Unassembled WGS sequence"/>
</dbReference>
<comment type="caution">
    <text evidence="1">The sequence shown here is derived from an EMBL/GenBank/DDBJ whole genome shotgun (WGS) entry which is preliminary data.</text>
</comment>
<keyword evidence="2" id="KW-1185">Reference proteome</keyword>
<proteinExistence type="predicted"/>
<gene>
    <name evidence="1" type="ORF">PHMEG_00014114</name>
</gene>
<dbReference type="OrthoDB" id="125380at2759"/>